<evidence type="ECO:0000313" key="3">
    <source>
        <dbReference type="EMBL" id="MBI1493242.1"/>
    </source>
</evidence>
<dbReference type="PRINTS" id="PR00419">
    <property type="entry name" value="ADXRDTASE"/>
</dbReference>
<dbReference type="Pfam" id="PF01266">
    <property type="entry name" value="DAO"/>
    <property type="match status" value="1"/>
</dbReference>
<keyword evidence="1" id="KW-0560">Oxidoreductase</keyword>
<dbReference type="Gene3D" id="3.30.9.10">
    <property type="entry name" value="D-Amino Acid Oxidase, subunit A, domain 2"/>
    <property type="match status" value="2"/>
</dbReference>
<feature type="domain" description="FAD dependent oxidoreductase" evidence="2">
    <location>
        <begin position="2"/>
        <end position="305"/>
    </location>
</feature>
<protein>
    <submittedName>
        <fullName evidence="3">FAD-dependent oxidoreductase</fullName>
    </submittedName>
</protein>
<proteinExistence type="predicted"/>
<evidence type="ECO:0000256" key="1">
    <source>
        <dbReference type="ARBA" id="ARBA00023002"/>
    </source>
</evidence>
<reference evidence="3" key="1">
    <citation type="submission" date="2020-10" db="EMBL/GenBank/DDBJ databases">
        <title>Paenihalocynthiibacter styelae gen. nov., sp. nov., isolated from stalked sea squirt Styela clava.</title>
        <authorList>
            <person name="Kim Y.-O."/>
            <person name="Yoon J.-H."/>
        </authorList>
    </citation>
    <scope>NUCLEOTIDE SEQUENCE</scope>
    <source>
        <strain evidence="3">MYP1-1</strain>
    </source>
</reference>
<gene>
    <name evidence="3" type="ORF">H1D41_06310</name>
</gene>
<dbReference type="Proteomes" id="UP000640583">
    <property type="component" value="Unassembled WGS sequence"/>
</dbReference>
<accession>A0A8J7IE95</accession>
<dbReference type="RefSeq" id="WP_228848094.1">
    <property type="nucleotide sequence ID" value="NZ_JADCKQ010000004.1"/>
</dbReference>
<evidence type="ECO:0000313" key="4">
    <source>
        <dbReference type="Proteomes" id="UP000640583"/>
    </source>
</evidence>
<keyword evidence="4" id="KW-1185">Reference proteome</keyword>
<dbReference type="InterPro" id="IPR036188">
    <property type="entry name" value="FAD/NAD-bd_sf"/>
</dbReference>
<dbReference type="PANTHER" id="PTHR13847:SF289">
    <property type="entry name" value="GLYCINE OXIDASE"/>
    <property type="match status" value="1"/>
</dbReference>
<dbReference type="AlphaFoldDB" id="A0A8J7IE95"/>
<dbReference type="GO" id="GO:0016491">
    <property type="term" value="F:oxidoreductase activity"/>
    <property type="evidence" value="ECO:0007669"/>
    <property type="project" value="UniProtKB-KW"/>
</dbReference>
<comment type="caution">
    <text evidence="3">The sequence shown here is derived from an EMBL/GenBank/DDBJ whole genome shotgun (WGS) entry which is preliminary data.</text>
</comment>
<dbReference type="PANTHER" id="PTHR13847">
    <property type="entry name" value="SARCOSINE DEHYDROGENASE-RELATED"/>
    <property type="match status" value="1"/>
</dbReference>
<dbReference type="GO" id="GO:0005737">
    <property type="term" value="C:cytoplasm"/>
    <property type="evidence" value="ECO:0007669"/>
    <property type="project" value="TreeGrafter"/>
</dbReference>
<dbReference type="SUPFAM" id="SSF51971">
    <property type="entry name" value="Nucleotide-binding domain"/>
    <property type="match status" value="1"/>
</dbReference>
<evidence type="ECO:0000259" key="2">
    <source>
        <dbReference type="Pfam" id="PF01266"/>
    </source>
</evidence>
<name>A0A8J7IE95_9RHOB</name>
<dbReference type="EMBL" id="JADCKQ010000004">
    <property type="protein sequence ID" value="MBI1493242.1"/>
    <property type="molecule type" value="Genomic_DNA"/>
</dbReference>
<sequence>MITIAGAGVAGLACGYELAKRGEKVRIFDRAPGLAGNGCSWFAGGMLAPWCEGETAEPEVVRLGAGAINWWAQFTPVTRRGTLVVAPPRDQAELARFARRTERHRSVSGDEIGHLEGALSGRFSSGLFFEDEAHLDPRQALTDLVNAVKSLGVEILWDTQAPDRVDVDCRGMHAHLPGLRAVRGEMALIHAPDVHLTRTVRLLHPRVPVYVVPRGDGYYMLGATMVESDAPGPVTIRAMLELLGAAFALHPGFAEAQIVETGSGLRPAFDDNIPRVQWRGETLHVNGFYRHGFLIAPALARAAAAHLSPQRQEAS</sequence>
<dbReference type="InterPro" id="IPR006076">
    <property type="entry name" value="FAD-dep_OxRdtase"/>
</dbReference>
<dbReference type="SUPFAM" id="SSF54373">
    <property type="entry name" value="FAD-linked reductases, C-terminal domain"/>
    <property type="match status" value="1"/>
</dbReference>
<organism evidence="3 4">
    <name type="scientific">Halocynthiibacter styelae</name>
    <dbReference type="NCBI Taxonomy" id="2761955"/>
    <lineage>
        <taxon>Bacteria</taxon>
        <taxon>Pseudomonadati</taxon>
        <taxon>Pseudomonadota</taxon>
        <taxon>Alphaproteobacteria</taxon>
        <taxon>Rhodobacterales</taxon>
        <taxon>Paracoccaceae</taxon>
        <taxon>Halocynthiibacter</taxon>
    </lineage>
</organism>
<dbReference type="Gene3D" id="3.50.50.60">
    <property type="entry name" value="FAD/NAD(P)-binding domain"/>
    <property type="match status" value="2"/>
</dbReference>